<dbReference type="RefSeq" id="XP_005835329.1">
    <property type="nucleotide sequence ID" value="XM_005835272.1"/>
</dbReference>
<dbReference type="HOGENOM" id="CLU_004245_5_1_1"/>
<dbReference type="KEGG" id="gtt:GUITHDRAFT_136858"/>
<dbReference type="STRING" id="905079.L1JJN0"/>
<dbReference type="GO" id="GO:0004553">
    <property type="term" value="F:hydrolase activity, hydrolyzing O-glycosyl compounds"/>
    <property type="evidence" value="ECO:0007669"/>
    <property type="project" value="InterPro"/>
</dbReference>
<feature type="domain" description="Glycosyl hydrolase family 13 catalytic" evidence="6">
    <location>
        <begin position="142"/>
        <end position="498"/>
    </location>
</feature>
<evidence type="ECO:0000313" key="9">
    <source>
        <dbReference type="Proteomes" id="UP000011087"/>
    </source>
</evidence>
<dbReference type="Gene3D" id="3.20.20.80">
    <property type="entry name" value="Glycosidases"/>
    <property type="match status" value="1"/>
</dbReference>
<dbReference type="EC" id="2.4.1.18" evidence="3"/>
<dbReference type="InterPro" id="IPR037439">
    <property type="entry name" value="Branching_enzy"/>
</dbReference>
<feature type="chain" id="PRO_5008771544" description="1,4-alpha-glucan branching enzyme" evidence="5">
    <location>
        <begin position="22"/>
        <end position="620"/>
    </location>
</feature>
<evidence type="ECO:0000313" key="7">
    <source>
        <dbReference type="EMBL" id="EKX48349.1"/>
    </source>
</evidence>
<feature type="signal peptide" evidence="5">
    <location>
        <begin position="1"/>
        <end position="21"/>
    </location>
</feature>
<dbReference type="Pfam" id="PF00128">
    <property type="entry name" value="Alpha-amylase"/>
    <property type="match status" value="1"/>
</dbReference>
<reference evidence="9" key="2">
    <citation type="submission" date="2012-11" db="EMBL/GenBank/DDBJ databases">
        <authorList>
            <person name="Kuo A."/>
            <person name="Curtis B.A."/>
            <person name="Tanifuji G."/>
            <person name="Burki F."/>
            <person name="Gruber A."/>
            <person name="Irimia M."/>
            <person name="Maruyama S."/>
            <person name="Arias M.C."/>
            <person name="Ball S.G."/>
            <person name="Gile G.H."/>
            <person name="Hirakawa Y."/>
            <person name="Hopkins J.F."/>
            <person name="Rensing S.A."/>
            <person name="Schmutz J."/>
            <person name="Symeonidi A."/>
            <person name="Elias M."/>
            <person name="Eveleigh R.J."/>
            <person name="Herman E.K."/>
            <person name="Klute M.J."/>
            <person name="Nakayama T."/>
            <person name="Obornik M."/>
            <person name="Reyes-Prieto A."/>
            <person name="Armbrust E.V."/>
            <person name="Aves S.J."/>
            <person name="Beiko R.G."/>
            <person name="Coutinho P."/>
            <person name="Dacks J.B."/>
            <person name="Durnford D.G."/>
            <person name="Fast N.M."/>
            <person name="Green B.R."/>
            <person name="Grisdale C."/>
            <person name="Hempe F."/>
            <person name="Henrissat B."/>
            <person name="Hoppner M.P."/>
            <person name="Ishida K.-I."/>
            <person name="Kim E."/>
            <person name="Koreny L."/>
            <person name="Kroth P.G."/>
            <person name="Liu Y."/>
            <person name="Malik S.-B."/>
            <person name="Maier U.G."/>
            <person name="McRose D."/>
            <person name="Mock T."/>
            <person name="Neilson J.A."/>
            <person name="Onodera N.T."/>
            <person name="Poole A.M."/>
            <person name="Pritham E.J."/>
            <person name="Richards T.A."/>
            <person name="Rocap G."/>
            <person name="Roy S.W."/>
            <person name="Sarai C."/>
            <person name="Schaack S."/>
            <person name="Shirato S."/>
            <person name="Slamovits C.H."/>
            <person name="Spencer D.F."/>
            <person name="Suzuki S."/>
            <person name="Worden A.Z."/>
            <person name="Zauner S."/>
            <person name="Barry K."/>
            <person name="Bell C."/>
            <person name="Bharti A.K."/>
            <person name="Crow J.A."/>
            <person name="Grimwood J."/>
            <person name="Kramer R."/>
            <person name="Lindquist E."/>
            <person name="Lucas S."/>
            <person name="Salamov A."/>
            <person name="McFadden G.I."/>
            <person name="Lane C.E."/>
            <person name="Keeling P.J."/>
            <person name="Gray M.W."/>
            <person name="Grigoriev I.V."/>
            <person name="Archibald J.M."/>
        </authorList>
    </citation>
    <scope>NUCLEOTIDE SEQUENCE</scope>
    <source>
        <strain evidence="9">CCMP2712</strain>
    </source>
</reference>
<protein>
    <recommendedName>
        <fullName evidence="3">1,4-alpha-glucan branching enzyme</fullName>
        <ecNumber evidence="3">2.4.1.18</ecNumber>
    </recommendedName>
</protein>
<comment type="similarity">
    <text evidence="2">Belongs to the glycosyl hydrolase 13 family. GlgB subfamily.</text>
</comment>
<dbReference type="GO" id="GO:0005978">
    <property type="term" value="P:glycogen biosynthetic process"/>
    <property type="evidence" value="ECO:0007669"/>
    <property type="project" value="InterPro"/>
</dbReference>
<dbReference type="GeneID" id="17305101"/>
<evidence type="ECO:0000256" key="3">
    <source>
        <dbReference type="ARBA" id="ARBA00012541"/>
    </source>
</evidence>
<evidence type="ECO:0000256" key="2">
    <source>
        <dbReference type="ARBA" id="ARBA00009000"/>
    </source>
</evidence>
<dbReference type="EnsemblProtists" id="EKX48349">
    <property type="protein sequence ID" value="EKX48349"/>
    <property type="gene ID" value="GUITHDRAFT_136858"/>
</dbReference>
<dbReference type="GO" id="GO:0043169">
    <property type="term" value="F:cation binding"/>
    <property type="evidence" value="ECO:0007669"/>
    <property type="project" value="InterPro"/>
</dbReference>
<evidence type="ECO:0000256" key="4">
    <source>
        <dbReference type="ARBA" id="ARBA00022679"/>
    </source>
</evidence>
<dbReference type="AlphaFoldDB" id="L1JJN0"/>
<dbReference type="InterPro" id="IPR014756">
    <property type="entry name" value="Ig_E-set"/>
</dbReference>
<dbReference type="SMART" id="SM00642">
    <property type="entry name" value="Aamy"/>
    <property type="match status" value="1"/>
</dbReference>
<name>L1JJN0_GUITC</name>
<dbReference type="InterPro" id="IPR013783">
    <property type="entry name" value="Ig-like_fold"/>
</dbReference>
<comment type="catalytic activity">
    <reaction evidence="1">
        <text>Transfers a segment of a (1-&gt;4)-alpha-D-glucan chain to a primary hydroxy group in a similar glucan chain.</text>
        <dbReference type="EC" id="2.4.1.18"/>
    </reaction>
</comment>
<sequence>MTWRRLASMTILFSVHIACMSVNPSPMPFGLRWQSGKANFKLWAPHAASVALEVKQGEEVATHQLTRQGDSFEKDQLDISPGDSYRIVLTTSDGRQVYRRDPYARGVEASDSFWCVCVEDSSKYKWRCDWKAPTWDQLIIYEMHVGSFTEEGTFEAAEAKLDHLADLGFTAIEVMPITEFDSTHDGGWGYNPRQLLATHPKYGSADQFRHFVDQAHERGIAVIVDVVLHHPAVEGNILWDFDGWSQDNNGGIYHEGAPDTQWGRGYAWWKSEVIDLLTGGCLVWLDECNCDGLRFDSALDIPTDVAQKLTHRCHELFPGKILIAEVTPENPRAIYECGFDSLWIHSSYFDIIQQHRALGRGHHGGGDWASGWDIPKLRTAFGMHYGFSSTTQTVKYFLGSHDQCGCRHGGGHYEDYKEIGGQHRYAVDQYGFCGRPDGKALAAARMWYSTMVSSMGLPMCFMGTEWAQPGWWDCTPERRISWDLAKDTIGMQMMSALRDIHKLRAGSGALRYGGTRMLHEDRPNGVIGFERCDGKDRYYVLVNAGLKSFGNYGAWAEYGVFQEVFCSQSSKYGGKYDDGTEIPSTCNEGSLSCNGGTLTVCLPRQCTFVFSDKSFQNANE</sequence>
<dbReference type="Pfam" id="PF02806">
    <property type="entry name" value="Alpha-amylase_C"/>
    <property type="match status" value="1"/>
</dbReference>
<reference evidence="7 9" key="1">
    <citation type="journal article" date="2012" name="Nature">
        <title>Algal genomes reveal evolutionary mosaicism and the fate of nucleomorphs.</title>
        <authorList>
            <consortium name="DOE Joint Genome Institute"/>
            <person name="Curtis B.A."/>
            <person name="Tanifuji G."/>
            <person name="Burki F."/>
            <person name="Gruber A."/>
            <person name="Irimia M."/>
            <person name="Maruyama S."/>
            <person name="Arias M.C."/>
            <person name="Ball S.G."/>
            <person name="Gile G.H."/>
            <person name="Hirakawa Y."/>
            <person name="Hopkins J.F."/>
            <person name="Kuo A."/>
            <person name="Rensing S.A."/>
            <person name="Schmutz J."/>
            <person name="Symeonidi A."/>
            <person name="Elias M."/>
            <person name="Eveleigh R.J."/>
            <person name="Herman E.K."/>
            <person name="Klute M.J."/>
            <person name="Nakayama T."/>
            <person name="Obornik M."/>
            <person name="Reyes-Prieto A."/>
            <person name="Armbrust E.V."/>
            <person name="Aves S.J."/>
            <person name="Beiko R.G."/>
            <person name="Coutinho P."/>
            <person name="Dacks J.B."/>
            <person name="Durnford D.G."/>
            <person name="Fast N.M."/>
            <person name="Green B.R."/>
            <person name="Grisdale C.J."/>
            <person name="Hempel F."/>
            <person name="Henrissat B."/>
            <person name="Hoppner M.P."/>
            <person name="Ishida K."/>
            <person name="Kim E."/>
            <person name="Koreny L."/>
            <person name="Kroth P.G."/>
            <person name="Liu Y."/>
            <person name="Malik S.B."/>
            <person name="Maier U.G."/>
            <person name="McRose D."/>
            <person name="Mock T."/>
            <person name="Neilson J.A."/>
            <person name="Onodera N.T."/>
            <person name="Poole A.M."/>
            <person name="Pritham E.J."/>
            <person name="Richards T.A."/>
            <person name="Rocap G."/>
            <person name="Roy S.W."/>
            <person name="Sarai C."/>
            <person name="Schaack S."/>
            <person name="Shirato S."/>
            <person name="Slamovits C.H."/>
            <person name="Spencer D.F."/>
            <person name="Suzuki S."/>
            <person name="Worden A.Z."/>
            <person name="Zauner S."/>
            <person name="Barry K."/>
            <person name="Bell C."/>
            <person name="Bharti A.K."/>
            <person name="Crow J.A."/>
            <person name="Grimwood J."/>
            <person name="Kramer R."/>
            <person name="Lindquist E."/>
            <person name="Lucas S."/>
            <person name="Salamov A."/>
            <person name="McFadden G.I."/>
            <person name="Lane C.E."/>
            <person name="Keeling P.J."/>
            <person name="Gray M.W."/>
            <person name="Grigoriev I.V."/>
            <person name="Archibald J.M."/>
        </authorList>
    </citation>
    <scope>NUCLEOTIDE SEQUENCE</scope>
    <source>
        <strain evidence="7 9">CCMP2712</strain>
    </source>
</reference>
<dbReference type="OrthoDB" id="1740265at2759"/>
<proteinExistence type="inferred from homology"/>
<keyword evidence="9" id="KW-1185">Reference proteome</keyword>
<dbReference type="Gene3D" id="2.60.40.10">
    <property type="entry name" value="Immunoglobulins"/>
    <property type="match status" value="1"/>
</dbReference>
<keyword evidence="4" id="KW-0808">Transferase</keyword>
<dbReference type="InterPro" id="IPR004193">
    <property type="entry name" value="Glyco_hydro_13_N"/>
</dbReference>
<dbReference type="PaxDb" id="55529-EKX48349"/>
<dbReference type="PANTHER" id="PTHR43651">
    <property type="entry name" value="1,4-ALPHA-GLUCAN-BRANCHING ENZYME"/>
    <property type="match status" value="1"/>
</dbReference>
<dbReference type="InterPro" id="IPR017853">
    <property type="entry name" value="GH"/>
</dbReference>
<dbReference type="OMA" id="DSCWIHS"/>
<organism evidence="7">
    <name type="scientific">Guillardia theta (strain CCMP2712)</name>
    <name type="common">Cryptophyte</name>
    <dbReference type="NCBI Taxonomy" id="905079"/>
    <lineage>
        <taxon>Eukaryota</taxon>
        <taxon>Cryptophyceae</taxon>
        <taxon>Pyrenomonadales</taxon>
        <taxon>Geminigeraceae</taxon>
        <taxon>Guillardia</taxon>
    </lineage>
</organism>
<dbReference type="eggNOG" id="KOG0470">
    <property type="taxonomic scope" value="Eukaryota"/>
</dbReference>
<dbReference type="SUPFAM" id="SSF51445">
    <property type="entry name" value="(Trans)glycosidases"/>
    <property type="match status" value="1"/>
</dbReference>
<evidence type="ECO:0000256" key="1">
    <source>
        <dbReference type="ARBA" id="ARBA00000826"/>
    </source>
</evidence>
<dbReference type="GO" id="GO:0003844">
    <property type="term" value="F:1,4-alpha-glucan branching enzyme activity"/>
    <property type="evidence" value="ECO:0007669"/>
    <property type="project" value="UniProtKB-EC"/>
</dbReference>
<dbReference type="SUPFAM" id="SSF81296">
    <property type="entry name" value="E set domains"/>
    <property type="match status" value="1"/>
</dbReference>
<keyword evidence="5" id="KW-0732">Signal</keyword>
<reference evidence="8" key="3">
    <citation type="submission" date="2015-06" db="UniProtKB">
        <authorList>
            <consortium name="EnsemblProtists"/>
        </authorList>
    </citation>
    <scope>IDENTIFICATION</scope>
</reference>
<evidence type="ECO:0000313" key="8">
    <source>
        <dbReference type="EnsemblProtists" id="EKX48349"/>
    </source>
</evidence>
<accession>L1JJN0</accession>
<dbReference type="Proteomes" id="UP000011087">
    <property type="component" value="Unassembled WGS sequence"/>
</dbReference>
<dbReference type="InterPro" id="IPR006048">
    <property type="entry name" value="A-amylase/branching_C"/>
</dbReference>
<dbReference type="Pfam" id="PF02922">
    <property type="entry name" value="CBM_48"/>
    <property type="match status" value="1"/>
</dbReference>
<evidence type="ECO:0000259" key="6">
    <source>
        <dbReference type="SMART" id="SM00642"/>
    </source>
</evidence>
<gene>
    <name evidence="7" type="ORF">GUITHDRAFT_136858</name>
</gene>
<dbReference type="EMBL" id="JH992986">
    <property type="protein sequence ID" value="EKX48349.1"/>
    <property type="molecule type" value="Genomic_DNA"/>
</dbReference>
<dbReference type="PANTHER" id="PTHR43651:SF11">
    <property type="entry name" value="MALTO-OLIGOSYLTREHALOSE TREHALOHYDROLASE"/>
    <property type="match status" value="1"/>
</dbReference>
<dbReference type="PIRSF" id="PIRSF000463">
    <property type="entry name" value="GlgB"/>
    <property type="match status" value="1"/>
</dbReference>
<dbReference type="InterPro" id="IPR006047">
    <property type="entry name" value="GH13_cat_dom"/>
</dbReference>
<evidence type="ECO:0000256" key="5">
    <source>
        <dbReference type="SAM" id="SignalP"/>
    </source>
</evidence>